<keyword evidence="2" id="KW-1185">Reference proteome</keyword>
<dbReference type="Proteomes" id="UP000033423">
    <property type="component" value="Unassembled WGS sequence"/>
</dbReference>
<dbReference type="AlphaFoldDB" id="A0A0F3GWI6"/>
<proteinExistence type="predicted"/>
<protein>
    <submittedName>
        <fullName evidence="1">Uncharacterized protein</fullName>
    </submittedName>
</protein>
<reference evidence="1 2" key="1">
    <citation type="submission" date="2015-02" db="EMBL/GenBank/DDBJ databases">
        <title>Single-cell genomics of uncultivated deep-branching MTB reveals a conserved set of magnetosome genes.</title>
        <authorList>
            <person name="Kolinko S."/>
            <person name="Richter M."/>
            <person name="Glockner F.O."/>
            <person name="Brachmann A."/>
            <person name="Schuler D."/>
        </authorList>
    </citation>
    <scope>NUCLEOTIDE SEQUENCE [LARGE SCALE GENOMIC DNA]</scope>
    <source>
        <strain evidence="1">TM-1</strain>
    </source>
</reference>
<evidence type="ECO:0000313" key="1">
    <source>
        <dbReference type="EMBL" id="KJU86319.1"/>
    </source>
</evidence>
<organism evidence="1 2">
    <name type="scientific">Candidatus Magnetobacterium bavaricum</name>
    <dbReference type="NCBI Taxonomy" id="29290"/>
    <lineage>
        <taxon>Bacteria</taxon>
        <taxon>Pseudomonadati</taxon>
        <taxon>Nitrospirota</taxon>
        <taxon>Thermodesulfovibrionia</taxon>
        <taxon>Thermodesulfovibrionales</taxon>
        <taxon>Candidatus Magnetobacteriaceae</taxon>
        <taxon>Candidatus Magnetobacterium</taxon>
    </lineage>
</organism>
<feature type="non-terminal residue" evidence="1">
    <location>
        <position position="1"/>
    </location>
</feature>
<name>A0A0F3GWI6_9BACT</name>
<sequence length="175" mass="20238">ESMVHPKVCKVIPNILNRLDETIQYLKIAEDVYMKLSMKVSDTNALNAICMAWQFNNKLYKAKTAKEKDFYTEEAFFCLSYAEGLLGYDTTDLEQYVFGELDTIIRSSSLVETVNSIIRPFLDASRGQITQETLNLIMFYHNHRRYAGGKRKGKAPIEILTNTELEKHWLDLIVE</sequence>
<evidence type="ECO:0000313" key="2">
    <source>
        <dbReference type="Proteomes" id="UP000033423"/>
    </source>
</evidence>
<gene>
    <name evidence="1" type="ORF">MBAV_001488</name>
</gene>
<dbReference type="EMBL" id="LACI01000652">
    <property type="protein sequence ID" value="KJU86319.1"/>
    <property type="molecule type" value="Genomic_DNA"/>
</dbReference>
<comment type="caution">
    <text evidence="1">The sequence shown here is derived from an EMBL/GenBank/DDBJ whole genome shotgun (WGS) entry which is preliminary data.</text>
</comment>
<accession>A0A0F3GWI6</accession>